<keyword evidence="2" id="KW-1185">Reference proteome</keyword>
<evidence type="ECO:0000313" key="2">
    <source>
        <dbReference type="Proteomes" id="UP001358586"/>
    </source>
</evidence>
<dbReference type="Proteomes" id="UP001358586">
    <property type="component" value="Chromosome 12"/>
</dbReference>
<dbReference type="EMBL" id="JARKNE010000012">
    <property type="protein sequence ID" value="KAK5775108.1"/>
    <property type="molecule type" value="Genomic_DNA"/>
</dbReference>
<name>A0ABR0MMA9_GOSAR</name>
<gene>
    <name evidence="1" type="ORF">PVK06_042975</name>
</gene>
<comment type="caution">
    <text evidence="1">The sequence shown here is derived from an EMBL/GenBank/DDBJ whole genome shotgun (WGS) entry which is preliminary data.</text>
</comment>
<organism evidence="1 2">
    <name type="scientific">Gossypium arboreum</name>
    <name type="common">Tree cotton</name>
    <name type="synonym">Gossypium nanking</name>
    <dbReference type="NCBI Taxonomy" id="29729"/>
    <lineage>
        <taxon>Eukaryota</taxon>
        <taxon>Viridiplantae</taxon>
        <taxon>Streptophyta</taxon>
        <taxon>Embryophyta</taxon>
        <taxon>Tracheophyta</taxon>
        <taxon>Spermatophyta</taxon>
        <taxon>Magnoliopsida</taxon>
        <taxon>eudicotyledons</taxon>
        <taxon>Gunneridae</taxon>
        <taxon>Pentapetalae</taxon>
        <taxon>rosids</taxon>
        <taxon>malvids</taxon>
        <taxon>Malvales</taxon>
        <taxon>Malvaceae</taxon>
        <taxon>Malvoideae</taxon>
        <taxon>Gossypium</taxon>
    </lineage>
</organism>
<accession>A0ABR0MMA9</accession>
<evidence type="ECO:0000313" key="1">
    <source>
        <dbReference type="EMBL" id="KAK5775108.1"/>
    </source>
</evidence>
<proteinExistence type="predicted"/>
<protein>
    <submittedName>
        <fullName evidence="1">Uncharacterized protein</fullName>
    </submittedName>
</protein>
<reference evidence="1 2" key="1">
    <citation type="submission" date="2023-03" db="EMBL/GenBank/DDBJ databases">
        <title>WGS of Gossypium arboreum.</title>
        <authorList>
            <person name="Yu D."/>
        </authorList>
    </citation>
    <scope>NUCLEOTIDE SEQUENCE [LARGE SCALE GENOMIC DNA]</scope>
    <source>
        <tissue evidence="1">Leaf</tissue>
    </source>
</reference>
<sequence>MINHHKFLHISTCIMTRDMFLVCMFTQYNEYRYVFVGCKRRESVQDHAKTSIKKQMGIENDRGGIVLETLSHCWGVNKDDRDELKGQELGEEMAQQPPNLCLMQICKLLH</sequence>